<keyword evidence="3 9" id="KW-0808">Transferase</keyword>
<evidence type="ECO:0000256" key="8">
    <source>
        <dbReference type="ARBA" id="ARBA00023016"/>
    </source>
</evidence>
<evidence type="ECO:0000259" key="10">
    <source>
        <dbReference type="PROSITE" id="PS50146"/>
    </source>
</evidence>
<dbReference type="InterPro" id="IPR001206">
    <property type="entry name" value="Diacylglycerol_kinase_cat_dom"/>
</dbReference>
<dbReference type="Gene3D" id="2.60.200.40">
    <property type="match status" value="1"/>
</dbReference>
<dbReference type="SMART" id="SM00045">
    <property type="entry name" value="DAGKa"/>
    <property type="match status" value="1"/>
</dbReference>
<dbReference type="Proteomes" id="UP000824890">
    <property type="component" value="Unassembled WGS sequence"/>
</dbReference>
<comment type="caution">
    <text evidence="11">The sequence shown here is derived from an EMBL/GenBank/DDBJ whole genome shotgun (WGS) entry which is preliminary data.</text>
</comment>
<comment type="similarity">
    <text evidence="1 9">Belongs to the eukaryotic diacylglycerol kinase family.</text>
</comment>
<evidence type="ECO:0000256" key="5">
    <source>
        <dbReference type="ARBA" id="ARBA00022777"/>
    </source>
</evidence>
<dbReference type="Gene3D" id="3.40.50.10330">
    <property type="entry name" value="Probable inorganic polyphosphate/atp-NAD kinase, domain 1"/>
    <property type="match status" value="1"/>
</dbReference>
<dbReference type="PANTHER" id="PTHR11255">
    <property type="entry name" value="DIACYLGLYCEROL KINASE"/>
    <property type="match status" value="1"/>
</dbReference>
<dbReference type="InterPro" id="IPR016064">
    <property type="entry name" value="NAD/diacylglycerol_kinase_sf"/>
</dbReference>
<dbReference type="EC" id="2.7.1.107" evidence="9"/>
<keyword evidence="5 9" id="KW-0418">Kinase</keyword>
<dbReference type="PIRSF" id="PIRSF030829">
    <property type="entry name" value="Diacylglycerol_kinase_pln"/>
    <property type="match status" value="1"/>
</dbReference>
<dbReference type="EMBL" id="JAGKQM010000017">
    <property type="protein sequence ID" value="KAH0867145.1"/>
    <property type="molecule type" value="Genomic_DNA"/>
</dbReference>
<organism evidence="11 12">
    <name type="scientific">Brassica napus</name>
    <name type="common">Rape</name>
    <dbReference type="NCBI Taxonomy" id="3708"/>
    <lineage>
        <taxon>Eukaryota</taxon>
        <taxon>Viridiplantae</taxon>
        <taxon>Streptophyta</taxon>
        <taxon>Embryophyta</taxon>
        <taxon>Tracheophyta</taxon>
        <taxon>Spermatophyta</taxon>
        <taxon>Magnoliopsida</taxon>
        <taxon>eudicotyledons</taxon>
        <taxon>Gunneridae</taxon>
        <taxon>Pentapetalae</taxon>
        <taxon>rosids</taxon>
        <taxon>malvids</taxon>
        <taxon>Brassicales</taxon>
        <taxon>Brassicaceae</taxon>
        <taxon>Brassiceae</taxon>
        <taxon>Brassica</taxon>
    </lineage>
</organism>
<keyword evidence="12" id="KW-1185">Reference proteome</keyword>
<dbReference type="SUPFAM" id="SSF111331">
    <property type="entry name" value="NAD kinase/diacylglycerol kinase-like"/>
    <property type="match status" value="1"/>
</dbReference>
<comment type="subunit">
    <text evidence="2">Monomer.</text>
</comment>
<dbReference type="PROSITE" id="PS50146">
    <property type="entry name" value="DAGK"/>
    <property type="match status" value="1"/>
</dbReference>
<sequence length="492" mass="54292">HEKYSPFLGLMDATTEKFVAARSSTVDSTAAMRGCGLANLTWVGVDKEELRQRLLMPEYLRLAMRDCIKRKDATAIPDHLLLPGGGVADMAPLAPMVVFINPKSGGRHGPVLKERLQQLMSDEQVFDLTEVKPHEFVRYGLACLEKVAAEGDECAKECRARLRIMVAGGDGTVGWVLGCLGELNKDETSHIPPVGVIPLGTGNDLSRSFGWGGSFPFAWRSAVKRTLHRASMGPVARLDSWKILVSMPSGEVVDPPYSLKASEENELDQGLEAGVDAPPVAKTYEGVFYNYLSIGMDAQVAYGFHHLRNTKPYLAQGPISNKLIYSGFSCTQGWFCTPCVSDPGLRGLRNILKIHIKKVNCSQWEEIAVPRNVRSVVALNLQSYGSGSHPWGNLKPDYLEKRGFVEAHSDDGLIEIFAFKHGWHASFVMTELISAKHIAQAAAVRFELRGGDWKDAFLQMDGEPWKQPMNPEYSTFVEIKKVPFQSLMINGA</sequence>
<gene>
    <name evidence="11" type="ORF">HID58_074167</name>
</gene>
<evidence type="ECO:0000256" key="4">
    <source>
        <dbReference type="ARBA" id="ARBA00022741"/>
    </source>
</evidence>
<evidence type="ECO:0000256" key="6">
    <source>
        <dbReference type="ARBA" id="ARBA00022821"/>
    </source>
</evidence>
<keyword evidence="6" id="KW-0611">Plant defense</keyword>
<dbReference type="PANTHER" id="PTHR11255:SF120">
    <property type="entry name" value="DIACYLGLYCEROL KINASE"/>
    <property type="match status" value="1"/>
</dbReference>
<protein>
    <recommendedName>
        <fullName evidence="9">Diacylglycerol kinase</fullName>
        <shortName evidence="9">DAG kinase</shortName>
        <ecNumber evidence="9">2.7.1.107</ecNumber>
    </recommendedName>
</protein>
<keyword evidence="4 9" id="KW-0547">Nucleotide-binding</keyword>
<evidence type="ECO:0000256" key="3">
    <source>
        <dbReference type="ARBA" id="ARBA00022679"/>
    </source>
</evidence>
<dbReference type="InterPro" id="IPR037607">
    <property type="entry name" value="DGK"/>
</dbReference>
<dbReference type="InterPro" id="IPR000756">
    <property type="entry name" value="Diacylglycerol_kin_accessory"/>
</dbReference>
<evidence type="ECO:0000256" key="2">
    <source>
        <dbReference type="ARBA" id="ARBA00011245"/>
    </source>
</evidence>
<evidence type="ECO:0000256" key="9">
    <source>
        <dbReference type="RuleBase" id="RU361128"/>
    </source>
</evidence>
<comment type="catalytic activity">
    <reaction evidence="9">
        <text>a 1,2-diacyl-sn-glycerol + ATP = a 1,2-diacyl-sn-glycero-3-phosphate + ADP + H(+)</text>
        <dbReference type="Rhea" id="RHEA:10272"/>
        <dbReference type="ChEBI" id="CHEBI:15378"/>
        <dbReference type="ChEBI" id="CHEBI:17815"/>
        <dbReference type="ChEBI" id="CHEBI:30616"/>
        <dbReference type="ChEBI" id="CHEBI:58608"/>
        <dbReference type="ChEBI" id="CHEBI:456216"/>
        <dbReference type="EC" id="2.7.1.107"/>
    </reaction>
</comment>
<dbReference type="Pfam" id="PF00781">
    <property type="entry name" value="DAGK_cat"/>
    <property type="match status" value="1"/>
</dbReference>
<feature type="non-terminal residue" evidence="11">
    <location>
        <position position="1"/>
    </location>
</feature>
<dbReference type="SMART" id="SM00046">
    <property type="entry name" value="DAGKc"/>
    <property type="match status" value="1"/>
</dbReference>
<evidence type="ECO:0000313" key="12">
    <source>
        <dbReference type="Proteomes" id="UP000824890"/>
    </source>
</evidence>
<reference evidence="11 12" key="1">
    <citation type="submission" date="2021-05" db="EMBL/GenBank/DDBJ databases">
        <title>Genome Assembly of Synthetic Allotetraploid Brassica napus Reveals Homoeologous Exchanges between Subgenomes.</title>
        <authorList>
            <person name="Davis J.T."/>
        </authorList>
    </citation>
    <scope>NUCLEOTIDE SEQUENCE [LARGE SCALE GENOMIC DNA]</scope>
    <source>
        <strain evidence="12">cv. Da-Ae</strain>
        <tissue evidence="11">Seedling</tissue>
    </source>
</reference>
<dbReference type="InterPro" id="IPR016961">
    <property type="entry name" value="Diacylglycerol_kinase_pln"/>
</dbReference>
<evidence type="ECO:0000256" key="7">
    <source>
        <dbReference type="ARBA" id="ARBA00022840"/>
    </source>
</evidence>
<evidence type="ECO:0000313" key="11">
    <source>
        <dbReference type="EMBL" id="KAH0867145.1"/>
    </source>
</evidence>
<accession>A0ABQ7YG49</accession>
<proteinExistence type="inferred from homology"/>
<name>A0ABQ7YG49_BRANA</name>
<evidence type="ECO:0000256" key="1">
    <source>
        <dbReference type="ARBA" id="ARBA00009280"/>
    </source>
</evidence>
<dbReference type="InterPro" id="IPR017438">
    <property type="entry name" value="ATP-NAD_kinase_N"/>
</dbReference>
<keyword evidence="7 9" id="KW-0067">ATP-binding</keyword>
<feature type="domain" description="DAGKc" evidence="10">
    <location>
        <begin position="91"/>
        <end position="249"/>
    </location>
</feature>
<keyword evidence="8" id="KW-0346">Stress response</keyword>
<dbReference type="Pfam" id="PF00609">
    <property type="entry name" value="DAGK_acc"/>
    <property type="match status" value="1"/>
</dbReference>